<gene>
    <name evidence="1" type="ORF">GCM10010339_76210</name>
</gene>
<keyword evidence="2" id="KW-1185">Reference proteome</keyword>
<proteinExistence type="predicted"/>
<protein>
    <submittedName>
        <fullName evidence="1">Uncharacterized protein</fullName>
    </submittedName>
</protein>
<evidence type="ECO:0000313" key="2">
    <source>
        <dbReference type="Proteomes" id="UP000655443"/>
    </source>
</evidence>
<comment type="caution">
    <text evidence="1">The sequence shown here is derived from an EMBL/GenBank/DDBJ whole genome shotgun (WGS) entry which is preliminary data.</text>
</comment>
<dbReference type="Proteomes" id="UP000655443">
    <property type="component" value="Unassembled WGS sequence"/>
</dbReference>
<accession>A0A918YRA6</accession>
<dbReference type="EMBL" id="BMVG01000034">
    <property type="protein sequence ID" value="GHE12552.1"/>
    <property type="molecule type" value="Genomic_DNA"/>
</dbReference>
<sequence>MRQYAYWTPVGKAGPDQGLARPRANAEIFSTRSIAQTIAVPADFIGDVRSRLQLRAHGHLGECPVRLGLLISQELHRHDRTVASANRRPVIFPLTPAAAASHVLADRGQSQRHFLYRNYSPVSAVARRQHATTSWQPNARSAPVSEVRKVSAGEVPIPRLDAFAWPFASFRLTVQAGC</sequence>
<reference evidence="1" key="2">
    <citation type="submission" date="2020-09" db="EMBL/GenBank/DDBJ databases">
        <authorList>
            <person name="Sun Q."/>
            <person name="Ohkuma M."/>
        </authorList>
    </citation>
    <scope>NUCLEOTIDE SEQUENCE</scope>
    <source>
        <strain evidence="1">JCM 4714</strain>
    </source>
</reference>
<evidence type="ECO:0000313" key="1">
    <source>
        <dbReference type="EMBL" id="GHE12552.1"/>
    </source>
</evidence>
<name>A0A918YRA6_9ACTN</name>
<dbReference type="AlphaFoldDB" id="A0A918YRA6"/>
<organism evidence="1 2">
    <name type="scientific">Streptomyces alanosinicus</name>
    <dbReference type="NCBI Taxonomy" id="68171"/>
    <lineage>
        <taxon>Bacteria</taxon>
        <taxon>Bacillati</taxon>
        <taxon>Actinomycetota</taxon>
        <taxon>Actinomycetes</taxon>
        <taxon>Kitasatosporales</taxon>
        <taxon>Streptomycetaceae</taxon>
        <taxon>Streptomyces</taxon>
    </lineage>
</organism>
<reference evidence="1" key="1">
    <citation type="journal article" date="2014" name="Int. J. Syst. Evol. Microbiol.">
        <title>Complete genome sequence of Corynebacterium casei LMG S-19264T (=DSM 44701T), isolated from a smear-ripened cheese.</title>
        <authorList>
            <consortium name="US DOE Joint Genome Institute (JGI-PGF)"/>
            <person name="Walter F."/>
            <person name="Albersmeier A."/>
            <person name="Kalinowski J."/>
            <person name="Ruckert C."/>
        </authorList>
    </citation>
    <scope>NUCLEOTIDE SEQUENCE</scope>
    <source>
        <strain evidence="1">JCM 4714</strain>
    </source>
</reference>